<reference evidence="3" key="2">
    <citation type="submission" date="2021-11" db="EMBL/GenBank/DDBJ databases">
        <authorList>
            <consortium name="Genoscope - CEA"/>
            <person name="William W."/>
        </authorList>
    </citation>
    <scope>NUCLEOTIDE SEQUENCE</scope>
</reference>
<dbReference type="Proteomes" id="UP000789595">
    <property type="component" value="Unassembled WGS sequence"/>
</dbReference>
<dbReference type="AlphaFoldDB" id="A0A7S3ZW01"/>
<evidence type="ECO:0000313" key="3">
    <source>
        <dbReference type="EMBL" id="CAH0378971.1"/>
    </source>
</evidence>
<name>A0A7S3ZW01_9STRA</name>
<protein>
    <submittedName>
        <fullName evidence="2">Uncharacterized protein</fullName>
    </submittedName>
</protein>
<accession>A0A7S3ZW01</accession>
<feature type="compositionally biased region" description="Polar residues" evidence="1">
    <location>
        <begin position="56"/>
        <end position="74"/>
    </location>
</feature>
<sequence length="297" mass="32153">MPGSPSSYGARVAKFFRGGGASPRRGDPDRRSKKGGRWDASRSPPLDDTVYRGRSRGSSPESCDSISLDSSTRSEVAYKAPSRVRFDQSKNTVHEAAAIEDPALLWWTADERRDQLARTEWVVALETKRRLLDEPRDPIPGESRRGLGIACEPSTPSIRAEKIAQHRRGVLAAAAVADGDDVAHLAQSLSAEAVAVARQMGDADHRAVMTEVATPDMPLECLQRRDSLARLDLFGDSIKLAKGAKGGLASALDADPYEMASELARSDVSVGSYESTRSWKETDAMDSTNYGSSPESF</sequence>
<reference evidence="2" key="1">
    <citation type="submission" date="2021-01" db="EMBL/GenBank/DDBJ databases">
        <authorList>
            <person name="Corre E."/>
            <person name="Pelletier E."/>
            <person name="Niang G."/>
            <person name="Scheremetjew M."/>
            <person name="Finn R."/>
            <person name="Kale V."/>
            <person name="Holt S."/>
            <person name="Cochrane G."/>
            <person name="Meng A."/>
            <person name="Brown T."/>
            <person name="Cohen L."/>
        </authorList>
    </citation>
    <scope>NUCLEOTIDE SEQUENCE</scope>
    <source>
        <strain evidence="2">CCMP1756</strain>
    </source>
</reference>
<dbReference type="EMBL" id="CAKKNE010000006">
    <property type="protein sequence ID" value="CAH0378971.1"/>
    <property type="molecule type" value="Genomic_DNA"/>
</dbReference>
<organism evidence="2">
    <name type="scientific">Pelagomonas calceolata</name>
    <dbReference type="NCBI Taxonomy" id="35677"/>
    <lineage>
        <taxon>Eukaryota</taxon>
        <taxon>Sar</taxon>
        <taxon>Stramenopiles</taxon>
        <taxon>Ochrophyta</taxon>
        <taxon>Pelagophyceae</taxon>
        <taxon>Pelagomonadales</taxon>
        <taxon>Pelagomonadaceae</taxon>
        <taxon>Pelagomonas</taxon>
    </lineage>
</organism>
<feature type="region of interest" description="Disordered" evidence="1">
    <location>
        <begin position="1"/>
        <end position="83"/>
    </location>
</feature>
<evidence type="ECO:0000313" key="4">
    <source>
        <dbReference type="Proteomes" id="UP000789595"/>
    </source>
</evidence>
<proteinExistence type="predicted"/>
<dbReference type="EMBL" id="HBIW01013077">
    <property type="protein sequence ID" value="CAE0695792.1"/>
    <property type="molecule type" value="Transcribed_RNA"/>
</dbReference>
<feature type="compositionally biased region" description="Basic and acidic residues" evidence="1">
    <location>
        <begin position="24"/>
        <end position="40"/>
    </location>
</feature>
<gene>
    <name evidence="2" type="ORF">PCAL00307_LOCUS11228</name>
    <name evidence="3" type="ORF">PECAL_6P05720</name>
</gene>
<evidence type="ECO:0000313" key="2">
    <source>
        <dbReference type="EMBL" id="CAE0695792.1"/>
    </source>
</evidence>
<keyword evidence="4" id="KW-1185">Reference proteome</keyword>
<feature type="region of interest" description="Disordered" evidence="1">
    <location>
        <begin position="268"/>
        <end position="297"/>
    </location>
</feature>
<feature type="compositionally biased region" description="Polar residues" evidence="1">
    <location>
        <begin position="285"/>
        <end position="297"/>
    </location>
</feature>
<evidence type="ECO:0000256" key="1">
    <source>
        <dbReference type="SAM" id="MobiDB-lite"/>
    </source>
</evidence>